<dbReference type="GO" id="GO:0009088">
    <property type="term" value="P:threonine biosynthetic process"/>
    <property type="evidence" value="ECO:0007669"/>
    <property type="project" value="UniProtKB-UniPathway"/>
</dbReference>
<dbReference type="GO" id="GO:0005829">
    <property type="term" value="C:cytosol"/>
    <property type="evidence" value="ECO:0007669"/>
    <property type="project" value="TreeGrafter"/>
</dbReference>
<dbReference type="Pfam" id="PF22468">
    <property type="entry name" value="ACT_9"/>
    <property type="match status" value="1"/>
</dbReference>
<dbReference type="OrthoDB" id="8904at2157"/>
<evidence type="ECO:0000256" key="4">
    <source>
        <dbReference type="ARBA" id="ARBA00022777"/>
    </source>
</evidence>
<dbReference type="GO" id="GO:0009089">
    <property type="term" value="P:lysine biosynthetic process via diaminopimelate"/>
    <property type="evidence" value="ECO:0007669"/>
    <property type="project" value="UniProtKB-UniPathway"/>
</dbReference>
<reference evidence="9 10" key="1">
    <citation type="submission" date="2020-06" db="EMBL/GenBank/DDBJ databases">
        <title>NJ-3-1, isolated from saline soil.</title>
        <authorList>
            <person name="Cui H.L."/>
            <person name="Shi X."/>
        </authorList>
    </citation>
    <scope>NUCLEOTIDE SEQUENCE [LARGE SCALE GENOMIC DNA]</scope>
    <source>
        <strain evidence="9 10">NJ-3-1</strain>
    </source>
</reference>
<dbReference type="Pfam" id="PF13840">
    <property type="entry name" value="ACT_7"/>
    <property type="match status" value="1"/>
</dbReference>
<dbReference type="RefSeq" id="WP_179267495.1">
    <property type="nucleotide sequence ID" value="NZ_CP058579.1"/>
</dbReference>
<evidence type="ECO:0000259" key="8">
    <source>
        <dbReference type="PROSITE" id="PS51671"/>
    </source>
</evidence>
<gene>
    <name evidence="9" type="ORF">HUG12_03785</name>
</gene>
<evidence type="ECO:0000256" key="5">
    <source>
        <dbReference type="ARBA" id="ARBA00022840"/>
    </source>
</evidence>
<dbReference type="Gene3D" id="3.30.70.260">
    <property type="match status" value="2"/>
</dbReference>
<keyword evidence="5" id="KW-0067">ATP-binding</keyword>
<evidence type="ECO:0000313" key="10">
    <source>
        <dbReference type="Proteomes" id="UP000509626"/>
    </source>
</evidence>
<dbReference type="AlphaFoldDB" id="A0A7D5L9J7"/>
<dbReference type="InterPro" id="IPR002912">
    <property type="entry name" value="ACT_dom"/>
</dbReference>
<dbReference type="EMBL" id="CP058579">
    <property type="protein sequence ID" value="QLG60909.1"/>
    <property type="molecule type" value="Genomic_DNA"/>
</dbReference>
<comment type="pathway">
    <text evidence="7">Amino-acid biosynthesis; L-lysine biosynthesis via DAP pathway; (S)-tetrahydrodipicolinate from L-aspartate: step 1/4.</text>
</comment>
<dbReference type="UniPathway" id="UPA00050">
    <property type="reaction ID" value="UER00461"/>
</dbReference>
<dbReference type="NCBIfam" id="NF005160">
    <property type="entry name" value="PRK06635.2-4"/>
    <property type="match status" value="1"/>
</dbReference>
<dbReference type="GO" id="GO:0004072">
    <property type="term" value="F:aspartate kinase activity"/>
    <property type="evidence" value="ECO:0007669"/>
    <property type="project" value="UniProtKB-EC"/>
</dbReference>
<evidence type="ECO:0000313" key="9">
    <source>
        <dbReference type="EMBL" id="QLG60909.1"/>
    </source>
</evidence>
<organism evidence="9 10">
    <name type="scientific">Halorarum salinum</name>
    <dbReference type="NCBI Taxonomy" id="2743089"/>
    <lineage>
        <taxon>Archaea</taxon>
        <taxon>Methanobacteriati</taxon>
        <taxon>Methanobacteriota</taxon>
        <taxon>Stenosarchaea group</taxon>
        <taxon>Halobacteria</taxon>
        <taxon>Halobacteriales</taxon>
        <taxon>Haloferacaceae</taxon>
        <taxon>Halorarum</taxon>
    </lineage>
</organism>
<dbReference type="PROSITE" id="PS00324">
    <property type="entry name" value="ASPARTOKINASE"/>
    <property type="match status" value="1"/>
</dbReference>
<dbReference type="PANTHER" id="PTHR21499">
    <property type="entry name" value="ASPARTATE KINASE"/>
    <property type="match status" value="1"/>
</dbReference>
<dbReference type="InterPro" id="IPR018042">
    <property type="entry name" value="Aspartate_kinase_CS"/>
</dbReference>
<dbReference type="GeneID" id="56036550"/>
<comment type="similarity">
    <text evidence="1 6">Belongs to the aspartokinase family.</text>
</comment>
<dbReference type="InterPro" id="IPR001341">
    <property type="entry name" value="Asp_kinase"/>
</dbReference>
<dbReference type="EC" id="2.7.2.4" evidence="6"/>
<feature type="domain" description="ACT" evidence="8">
    <location>
        <begin position="336"/>
        <end position="392"/>
    </location>
</feature>
<evidence type="ECO:0000256" key="3">
    <source>
        <dbReference type="ARBA" id="ARBA00022741"/>
    </source>
</evidence>
<dbReference type="Pfam" id="PF00696">
    <property type="entry name" value="AA_kinase"/>
    <property type="match status" value="1"/>
</dbReference>
<feature type="domain" description="ACT" evidence="8">
    <location>
        <begin position="260"/>
        <end position="327"/>
    </location>
</feature>
<dbReference type="PROSITE" id="PS51671">
    <property type="entry name" value="ACT"/>
    <property type="match status" value="2"/>
</dbReference>
<dbReference type="SUPFAM" id="SSF55021">
    <property type="entry name" value="ACT-like"/>
    <property type="match status" value="2"/>
</dbReference>
<dbReference type="InterPro" id="IPR001048">
    <property type="entry name" value="Asp/Glu/Uridylate_kinase"/>
</dbReference>
<dbReference type="Gene3D" id="3.40.1160.10">
    <property type="entry name" value="Acetylglutamate kinase-like"/>
    <property type="match status" value="1"/>
</dbReference>
<dbReference type="NCBIfam" id="TIGR00657">
    <property type="entry name" value="asp_kinases"/>
    <property type="match status" value="1"/>
</dbReference>
<dbReference type="InterPro" id="IPR036393">
    <property type="entry name" value="AceGlu_kinase-like_sf"/>
</dbReference>
<dbReference type="InterPro" id="IPR054352">
    <property type="entry name" value="ACT_Aspartokinase"/>
</dbReference>
<evidence type="ECO:0000256" key="7">
    <source>
        <dbReference type="RuleBase" id="RU004249"/>
    </source>
</evidence>
<keyword evidence="7" id="KW-0028">Amino-acid biosynthesis</keyword>
<evidence type="ECO:0000256" key="1">
    <source>
        <dbReference type="ARBA" id="ARBA00010122"/>
    </source>
</evidence>
<dbReference type="Proteomes" id="UP000509626">
    <property type="component" value="Chromosome"/>
</dbReference>
<dbReference type="UniPathway" id="UPA00051">
    <property type="reaction ID" value="UER00462"/>
</dbReference>
<accession>A0A7D5L9J7</accession>
<dbReference type="GO" id="GO:0009090">
    <property type="term" value="P:homoserine biosynthetic process"/>
    <property type="evidence" value="ECO:0007669"/>
    <property type="project" value="TreeGrafter"/>
</dbReference>
<keyword evidence="4 6" id="KW-0418">Kinase</keyword>
<sequence length="392" mass="41044">MRVVAKFGGTSLGSGDRVARAADSIEKAVEAGHEIAVVASAMGSSTDELLDEIQFEVDDADRAEIVSMGERTSVRMLKAALTARGVDATFVEPGSENWPVVTNEVGELDAEATGDRAANLAGELGDTVPVVTGFLAETIDGDVTTLGRGGSDTTAVMLGKYMDADEVVIVTDVEGVMTGDPHVVEGARNVARITVDELRNLSFRGAEVVAPSALVYKDEGLDVRVVHYQHGDLLAGGTRIEGTFENLIDMQEGALACVTVAGRAIRNRPGILADLSNALRDAEINIDAVASGMDSVTFYVDIDAADETQATLHEEVVGDESLSSVTVEGDFAVIRVMGGELPNRPGVISDVVGPIAAAGITVHDIITSATSVALFVDWGDREDVLGIVQDEF</sequence>
<dbReference type="InterPro" id="IPR027795">
    <property type="entry name" value="CASTOR_ACT_dom"/>
</dbReference>
<protein>
    <recommendedName>
        <fullName evidence="6">Aspartokinase</fullName>
        <ecNumber evidence="6">2.7.2.4</ecNumber>
    </recommendedName>
</protein>
<keyword evidence="2 6" id="KW-0808">Transferase</keyword>
<evidence type="ECO:0000256" key="2">
    <source>
        <dbReference type="ARBA" id="ARBA00022679"/>
    </source>
</evidence>
<dbReference type="PANTHER" id="PTHR21499:SF70">
    <property type="entry name" value="ASPARTOKINASE"/>
    <property type="match status" value="1"/>
</dbReference>
<keyword evidence="3" id="KW-0547">Nucleotide-binding</keyword>
<dbReference type="SUPFAM" id="SSF53633">
    <property type="entry name" value="Carbamate kinase-like"/>
    <property type="match status" value="1"/>
</dbReference>
<dbReference type="CDD" id="cd04234">
    <property type="entry name" value="AAK_AK"/>
    <property type="match status" value="1"/>
</dbReference>
<comment type="pathway">
    <text evidence="7">Amino-acid biosynthesis; L-threonine biosynthesis; L-threonine from L-aspartate: step 1/5.</text>
</comment>
<dbReference type="GO" id="GO:0005524">
    <property type="term" value="F:ATP binding"/>
    <property type="evidence" value="ECO:0007669"/>
    <property type="project" value="UniProtKB-KW"/>
</dbReference>
<evidence type="ECO:0000256" key="6">
    <source>
        <dbReference type="RuleBase" id="RU003448"/>
    </source>
</evidence>
<dbReference type="UniPathway" id="UPA00034">
    <property type="reaction ID" value="UER00015"/>
</dbReference>
<dbReference type="InterPro" id="IPR045865">
    <property type="entry name" value="ACT-like_dom_sf"/>
</dbReference>
<dbReference type="KEGG" id="halu:HUG12_03785"/>
<comment type="catalytic activity">
    <reaction evidence="6">
        <text>L-aspartate + ATP = 4-phospho-L-aspartate + ADP</text>
        <dbReference type="Rhea" id="RHEA:23776"/>
        <dbReference type="ChEBI" id="CHEBI:29991"/>
        <dbReference type="ChEBI" id="CHEBI:30616"/>
        <dbReference type="ChEBI" id="CHEBI:57535"/>
        <dbReference type="ChEBI" id="CHEBI:456216"/>
        <dbReference type="EC" id="2.7.2.4"/>
    </reaction>
</comment>
<dbReference type="CDD" id="cd04868">
    <property type="entry name" value="ACT_AK-like"/>
    <property type="match status" value="1"/>
</dbReference>
<proteinExistence type="inferred from homology"/>
<comment type="pathway">
    <text evidence="7">Amino-acid biosynthesis; L-methionine biosynthesis via de novo pathway; L-homoserine from L-aspartate: step 1/3.</text>
</comment>
<keyword evidence="10" id="KW-1185">Reference proteome</keyword>
<name>A0A7D5L9J7_9EURY</name>